<evidence type="ECO:0000259" key="2">
    <source>
        <dbReference type="Pfam" id="PF07238"/>
    </source>
</evidence>
<dbReference type="EMBL" id="CP039965">
    <property type="protein sequence ID" value="QCO56664.1"/>
    <property type="molecule type" value="Genomic_DNA"/>
</dbReference>
<dbReference type="Gene3D" id="2.40.10.220">
    <property type="entry name" value="predicted glycosyltransferase like domains"/>
    <property type="match status" value="1"/>
</dbReference>
<dbReference type="Proteomes" id="UP000298631">
    <property type="component" value="Plasmid unnamed1"/>
</dbReference>
<dbReference type="GO" id="GO:0035438">
    <property type="term" value="F:cyclic-di-GMP binding"/>
    <property type="evidence" value="ECO:0007669"/>
    <property type="project" value="InterPro"/>
</dbReference>
<keyword evidence="1" id="KW-0812">Transmembrane</keyword>
<dbReference type="SUPFAM" id="SSF141371">
    <property type="entry name" value="PilZ domain-like"/>
    <property type="match status" value="1"/>
</dbReference>
<keyword evidence="1" id="KW-0472">Membrane</keyword>
<protein>
    <submittedName>
        <fullName evidence="3">PilZ domain-containing protein</fullName>
    </submittedName>
</protein>
<keyword evidence="1" id="KW-1133">Transmembrane helix</keyword>
<dbReference type="AlphaFoldDB" id="A0A4V1E126"/>
<dbReference type="OrthoDB" id="7841314at2"/>
<reference evidence="3 4" key="1">
    <citation type="submission" date="2019-05" db="EMBL/GenBank/DDBJ databases">
        <title>Pseudorhodobacter turbinis sp. nov., isolated from the gut of the Korean turban shell.</title>
        <authorList>
            <person name="Jeong Y.-S."/>
            <person name="Kang W.-R."/>
            <person name="Bae J.-W."/>
        </authorList>
    </citation>
    <scope>NUCLEOTIDE SEQUENCE [LARGE SCALE GENOMIC DNA]</scope>
    <source>
        <strain evidence="3 4">S12M18</strain>
        <plasmid evidence="3 4">unnamed1</plasmid>
    </source>
</reference>
<proteinExistence type="predicted"/>
<keyword evidence="3" id="KW-0614">Plasmid</keyword>
<feature type="domain" description="PilZ" evidence="2">
    <location>
        <begin position="187"/>
        <end position="270"/>
    </location>
</feature>
<dbReference type="InterPro" id="IPR009875">
    <property type="entry name" value="PilZ_domain"/>
</dbReference>
<geneLocation type="plasmid" evidence="3 4">
    <name>unnamed1</name>
</geneLocation>
<evidence type="ECO:0000256" key="1">
    <source>
        <dbReference type="SAM" id="Phobius"/>
    </source>
</evidence>
<sequence>MHRLFIWTLISLVTVLGSPATAGVNSICAAVVGLKFAYSIAVPIRHVGMPYAAIETLIGLDMDLSAYLANSPSTELSKVERSLAQKIKRWAHPDGLQGLDADAFGSTMYWSLSIIQGDLTLLEGALDCNSTTSTSSNAETARRGDNQSSLSEDRLRSFDKLTVSGVYLALFLFILIVAIIIFYPRKEKRKTIRMICNIPLHVKYEKHCTITRIVDLSQGGMKIKATDKDVDETWAQYNFAGIKLEGKTVWRNKAYAGIQFRKHISPETIDKVMKRNNQPISESDVGQTAPACFHAGCHKNCSLHLPTTTSLKELQPGQKEQ</sequence>
<evidence type="ECO:0000313" key="3">
    <source>
        <dbReference type="EMBL" id="QCO56664.1"/>
    </source>
</evidence>
<accession>A0A4V1E126</accession>
<gene>
    <name evidence="3" type="ORF">EOK75_12630</name>
</gene>
<dbReference type="Pfam" id="PF07238">
    <property type="entry name" value="PilZ"/>
    <property type="match status" value="1"/>
</dbReference>
<evidence type="ECO:0000313" key="4">
    <source>
        <dbReference type="Proteomes" id="UP000298631"/>
    </source>
</evidence>
<keyword evidence="4" id="KW-1185">Reference proteome</keyword>
<feature type="transmembrane region" description="Helical" evidence="1">
    <location>
        <begin position="165"/>
        <end position="184"/>
    </location>
</feature>
<dbReference type="KEGG" id="pseb:EOK75_12630"/>
<organism evidence="3 4">
    <name type="scientific">Pseudorhodobacter turbinis</name>
    <dbReference type="NCBI Taxonomy" id="2500533"/>
    <lineage>
        <taxon>Bacteria</taxon>
        <taxon>Pseudomonadati</taxon>
        <taxon>Pseudomonadota</taxon>
        <taxon>Alphaproteobacteria</taxon>
        <taxon>Rhodobacterales</taxon>
        <taxon>Paracoccaceae</taxon>
        <taxon>Pseudorhodobacter</taxon>
    </lineage>
</organism>
<name>A0A4V1E126_9RHOB</name>